<keyword evidence="8" id="KW-0406">Ion transport</keyword>
<organism evidence="13">
    <name type="scientific">Microceramus pontificus</name>
    <dbReference type="NCBI Taxonomy" id="513540"/>
    <lineage>
        <taxon>Eukaryota</taxon>
        <taxon>Metazoa</taxon>
        <taxon>Spiralia</taxon>
        <taxon>Lophotrochozoa</taxon>
        <taxon>Mollusca</taxon>
        <taxon>Gastropoda</taxon>
        <taxon>Heterobranchia</taxon>
        <taxon>Euthyneura</taxon>
        <taxon>Panpulmonata</taxon>
        <taxon>Eupulmonata</taxon>
        <taxon>Stylommatophora</taxon>
        <taxon>Helicina</taxon>
        <taxon>Urocoptoidea</taxon>
        <taxon>Urocoptidae</taxon>
        <taxon>Microceramus</taxon>
    </lineage>
</organism>
<dbReference type="SUPFAM" id="SSF81336">
    <property type="entry name" value="F1F0 ATP synthase subunit A"/>
    <property type="match status" value="1"/>
</dbReference>
<reference evidence="13" key="1">
    <citation type="submission" date="2016-11" db="EMBL/GenBank/DDBJ databases">
        <title>The complete mitochondrial genome of Microceramus pontificus (Gould, 1848) (Gastropoda: Stylommatophora: Urocoptidae).</title>
        <authorList>
            <person name="Harasewych M.G."/>
            <person name="Gonzalez V.L."/>
            <person name="Windsor A.M."/>
            <person name="Halloran M."/>
        </authorList>
    </citation>
    <scope>NUCLEOTIDE SEQUENCE</scope>
</reference>
<dbReference type="PROSITE" id="PS00449">
    <property type="entry name" value="ATPASE_A"/>
    <property type="match status" value="1"/>
</dbReference>
<keyword evidence="10" id="KW-0066">ATP synthesis</keyword>
<feature type="transmembrane region" description="Helical" evidence="12">
    <location>
        <begin position="189"/>
        <end position="211"/>
    </location>
</feature>
<evidence type="ECO:0000256" key="11">
    <source>
        <dbReference type="RuleBase" id="RU004450"/>
    </source>
</evidence>
<dbReference type="CTD" id="4508"/>
<comment type="similarity">
    <text evidence="2">Belongs to the ATPase A chain family.</text>
</comment>
<evidence type="ECO:0000256" key="7">
    <source>
        <dbReference type="ARBA" id="ARBA00022989"/>
    </source>
</evidence>
<evidence type="ECO:0000256" key="1">
    <source>
        <dbReference type="ARBA" id="ARBA00004141"/>
    </source>
</evidence>
<geneLocation type="mitochondrion" evidence="13"/>
<dbReference type="GO" id="GO:0046933">
    <property type="term" value="F:proton-transporting ATP synthase activity, rotational mechanism"/>
    <property type="evidence" value="ECO:0007669"/>
    <property type="project" value="TreeGrafter"/>
</dbReference>
<keyword evidence="5 12" id="KW-0812">Transmembrane</keyword>
<dbReference type="InterPro" id="IPR035908">
    <property type="entry name" value="F0_ATP_A_sf"/>
</dbReference>
<evidence type="ECO:0000256" key="8">
    <source>
        <dbReference type="ARBA" id="ARBA00023065"/>
    </source>
</evidence>
<dbReference type="GO" id="GO:0005743">
    <property type="term" value="C:mitochondrial inner membrane"/>
    <property type="evidence" value="ECO:0007669"/>
    <property type="project" value="UniProtKB-SubCell"/>
</dbReference>
<dbReference type="AlphaFoldDB" id="A0A343F265"/>
<feature type="transmembrane region" description="Helical" evidence="12">
    <location>
        <begin position="121"/>
        <end position="144"/>
    </location>
</feature>
<dbReference type="Gene3D" id="1.20.120.220">
    <property type="entry name" value="ATP synthase, F0 complex, subunit A"/>
    <property type="match status" value="1"/>
</dbReference>
<keyword evidence="13" id="KW-0496">Mitochondrion</keyword>
<evidence type="ECO:0000313" key="13">
    <source>
        <dbReference type="EMBL" id="ASP44435.1"/>
    </source>
</evidence>
<keyword evidence="9 12" id="KW-0472">Membrane</keyword>
<keyword evidence="4" id="KW-0138">CF(0)</keyword>
<feature type="transmembrane region" description="Helical" evidence="12">
    <location>
        <begin position="150"/>
        <end position="177"/>
    </location>
</feature>
<dbReference type="GO" id="GO:0045259">
    <property type="term" value="C:proton-transporting ATP synthase complex"/>
    <property type="evidence" value="ECO:0007669"/>
    <property type="project" value="UniProtKB-KW"/>
</dbReference>
<dbReference type="CDD" id="cd00310">
    <property type="entry name" value="ATP-synt_Fo_a_6"/>
    <property type="match status" value="1"/>
</dbReference>
<accession>A0A343F265</accession>
<evidence type="ECO:0000256" key="9">
    <source>
        <dbReference type="ARBA" id="ARBA00023136"/>
    </source>
</evidence>
<evidence type="ECO:0000256" key="6">
    <source>
        <dbReference type="ARBA" id="ARBA00022781"/>
    </source>
</evidence>
<feature type="transmembrane region" description="Helical" evidence="12">
    <location>
        <begin position="61"/>
        <end position="82"/>
    </location>
</feature>
<feature type="transmembrane region" description="Helical" evidence="12">
    <location>
        <begin position="88"/>
        <end position="109"/>
    </location>
</feature>
<dbReference type="RefSeq" id="YP_009444534.1">
    <property type="nucleotide sequence ID" value="NC_036381.1"/>
</dbReference>
<comment type="subcellular location">
    <subcellularLocation>
        <location evidence="1">Membrane</location>
        <topology evidence="1">Multi-pass membrane protein</topology>
    </subcellularLocation>
    <subcellularLocation>
        <location evidence="11">Mitochondrion inner membrane</location>
        <topology evidence="11">Multi-pass membrane protein</topology>
    </subcellularLocation>
</comment>
<dbReference type="PRINTS" id="PR00123">
    <property type="entry name" value="ATPASEA"/>
</dbReference>
<proteinExistence type="inferred from homology"/>
<dbReference type="EMBL" id="KY132095">
    <property type="protein sequence ID" value="ASP44435.1"/>
    <property type="molecule type" value="Genomic_DNA"/>
</dbReference>
<name>A0A343F265_9EUPU</name>
<gene>
    <name evidence="13" type="primary">ATP6</name>
</gene>
<dbReference type="InterPro" id="IPR000568">
    <property type="entry name" value="ATP_synth_F0_asu"/>
</dbReference>
<dbReference type="GeneID" id="35198867"/>
<dbReference type="InterPro" id="IPR023011">
    <property type="entry name" value="ATP_synth_F0_asu_AS"/>
</dbReference>
<feature type="transmembrane region" description="Helical" evidence="12">
    <location>
        <begin position="20"/>
        <end position="49"/>
    </location>
</feature>
<evidence type="ECO:0000256" key="12">
    <source>
        <dbReference type="SAM" id="Phobius"/>
    </source>
</evidence>
<keyword evidence="3" id="KW-0813">Transport</keyword>
<evidence type="ECO:0000256" key="4">
    <source>
        <dbReference type="ARBA" id="ARBA00022547"/>
    </source>
</evidence>
<dbReference type="NCBIfam" id="TIGR01131">
    <property type="entry name" value="ATP_synt_6_or_A"/>
    <property type="match status" value="1"/>
</dbReference>
<dbReference type="PANTHER" id="PTHR11410:SF0">
    <property type="entry name" value="ATP SYNTHASE SUBUNIT A"/>
    <property type="match status" value="1"/>
</dbReference>
<sequence>MNSDLFSSLDGGNNMFFLLPSLWVISCLFSNFFLLSSSSVVMIFPYKIWKVKENYFWSTKMLCLISILLFLINVIGLSPLTYGYTSNLMIVSATALIFWLMFLVSGFVMNFKQSLSHLAPAGAPIFMVPFLVIIETISILIRPLTLTVRLIANISAGHIVLGLIAIPLVSMSSYLNVTFLMITQILYMLFEYFVAVIQAYIFTLLLSLYMAEHP</sequence>
<keyword evidence="6" id="KW-0375">Hydrogen ion transport</keyword>
<evidence type="ECO:0000256" key="10">
    <source>
        <dbReference type="ARBA" id="ARBA00023310"/>
    </source>
</evidence>
<dbReference type="InterPro" id="IPR045083">
    <property type="entry name" value="ATP_synth_F0_asu_bact/mt"/>
</dbReference>
<evidence type="ECO:0000256" key="5">
    <source>
        <dbReference type="ARBA" id="ARBA00022692"/>
    </source>
</evidence>
<dbReference type="PANTHER" id="PTHR11410">
    <property type="entry name" value="ATP SYNTHASE SUBUNIT A"/>
    <property type="match status" value="1"/>
</dbReference>
<dbReference type="Pfam" id="PF00119">
    <property type="entry name" value="ATP-synt_A"/>
    <property type="match status" value="1"/>
</dbReference>
<evidence type="ECO:0000256" key="3">
    <source>
        <dbReference type="ARBA" id="ARBA00022448"/>
    </source>
</evidence>
<protein>
    <recommendedName>
        <fullName evidence="11">ATP synthase subunit a</fullName>
    </recommendedName>
</protein>
<keyword evidence="7 12" id="KW-1133">Transmembrane helix</keyword>
<evidence type="ECO:0000256" key="2">
    <source>
        <dbReference type="ARBA" id="ARBA00006810"/>
    </source>
</evidence>